<evidence type="ECO:0000259" key="8">
    <source>
        <dbReference type="Pfam" id="PF01618"/>
    </source>
</evidence>
<dbReference type="InterPro" id="IPR002898">
    <property type="entry name" value="MotA_ExbB_proton_chnl"/>
</dbReference>
<reference evidence="9" key="1">
    <citation type="submission" date="2004-02" db="EMBL/GenBank/DDBJ databases">
        <title>The genome sequence of the enterobacterial phytopathogen Erwinia carotovora subsp. atroseptica SCRI1043 and functional genomic identification of novel virulence factors.</title>
        <authorList>
            <person name="Bell K.S."/>
            <person name="Sebaihia M."/>
            <person name="Pritchard L."/>
            <person name="Holden M."/>
            <person name="Hyman L.J."/>
            <person name="Holeva M.C."/>
            <person name="Thomson N.R."/>
            <person name="Bentley S.D."/>
            <person name="Churcher C."/>
            <person name="Mungall K."/>
            <person name="Atkin R."/>
            <person name="Bason N."/>
            <person name="Brooks K."/>
            <person name="Chillingworth T."/>
            <person name="Clark K."/>
            <person name="Doggett J."/>
            <person name="Fraser A."/>
            <person name="Hance Z."/>
            <person name="Hauser H."/>
            <person name="Jagels K."/>
            <person name="Moule S."/>
            <person name="Norbertczak H."/>
            <person name="Ormond D."/>
            <person name="Price C."/>
            <person name="Quail M.A."/>
            <person name="Sanders M."/>
            <person name="Walker D."/>
            <person name="Whitehead S."/>
            <person name="Salmond G.P.C."/>
            <person name="Birch P.R.J."/>
            <person name="Barrell B.G."/>
            <person name="Parkhill J."/>
            <person name="Toth I.K."/>
        </authorList>
    </citation>
    <scope>NUCLEOTIDE SEQUENCE</scope>
    <source>
        <strain evidence="9">SCRI1043</strain>
    </source>
</reference>
<dbReference type="KEGG" id="eca:ECA4299"/>
<dbReference type="Proteomes" id="UP000007966">
    <property type="component" value="Chromosome"/>
</dbReference>
<dbReference type="GO" id="GO:0017038">
    <property type="term" value="P:protein import"/>
    <property type="evidence" value="ECO:0007669"/>
    <property type="project" value="TreeGrafter"/>
</dbReference>
<proteinExistence type="inferred from homology"/>
<dbReference type="Pfam" id="PF01618">
    <property type="entry name" value="MotA_ExbB"/>
    <property type="match status" value="1"/>
</dbReference>
<keyword evidence="10" id="KW-1185">Reference proteome</keyword>
<name>Q6CZ54_PECAS</name>
<evidence type="ECO:0000256" key="1">
    <source>
        <dbReference type="ARBA" id="ARBA00004651"/>
    </source>
</evidence>
<keyword evidence="4 7" id="KW-1133">Transmembrane helix</keyword>
<dbReference type="HOGENOM" id="CLU_053325_2_1_6"/>
<keyword evidence="2" id="KW-1003">Cell membrane</keyword>
<sequence>MVMTLGHIELFSAEGAVILLLLLFSLVTWGLGLLKLVQYGRAQRRDRHFRAAFWQQDDVSQTPETSAKQPGSLANLALAAVKAPERISGQLALNIHLPDRVERALQQQIQRERRSLEGGLAVLASIGSTSPFIGLFGTVWGIMAALQEIGLSGSASLDTVAGPIGNALIATGVGIAVAVPAVLIYNYFLRRLKLAVADMDDFAHDVYSVMQAHDFHVSALHTSVEPSSAAFSVKNLREVV</sequence>
<evidence type="ECO:0000256" key="3">
    <source>
        <dbReference type="ARBA" id="ARBA00022692"/>
    </source>
</evidence>
<dbReference type="InterPro" id="IPR050790">
    <property type="entry name" value="ExbB/TolQ_transport"/>
</dbReference>
<keyword evidence="3 7" id="KW-0812">Transmembrane</keyword>
<organism evidence="9 10">
    <name type="scientific">Pectobacterium atrosepticum (strain SCRI 1043 / ATCC BAA-672)</name>
    <name type="common">Erwinia carotovora subsp. atroseptica</name>
    <dbReference type="NCBI Taxonomy" id="218491"/>
    <lineage>
        <taxon>Bacteria</taxon>
        <taxon>Pseudomonadati</taxon>
        <taxon>Pseudomonadota</taxon>
        <taxon>Gammaproteobacteria</taxon>
        <taxon>Enterobacterales</taxon>
        <taxon>Pectobacteriaceae</taxon>
        <taxon>Pectobacterium</taxon>
    </lineage>
</organism>
<evidence type="ECO:0000256" key="5">
    <source>
        <dbReference type="ARBA" id="ARBA00023136"/>
    </source>
</evidence>
<keyword evidence="6" id="KW-0653">Protein transport</keyword>
<feature type="transmembrane region" description="Helical" evidence="7">
    <location>
        <begin position="167"/>
        <end position="189"/>
    </location>
</feature>
<evidence type="ECO:0000313" key="9">
    <source>
        <dbReference type="EMBL" id="CAG77196.1"/>
    </source>
</evidence>
<dbReference type="PANTHER" id="PTHR30625:SF3">
    <property type="entry name" value="TOL-PAL SYSTEM PROTEIN TOLQ"/>
    <property type="match status" value="1"/>
</dbReference>
<gene>
    <name evidence="9" type="ordered locus">ECA4299</name>
</gene>
<protein>
    <submittedName>
        <fullName evidence="9">Biopolymer transport protein</fullName>
    </submittedName>
</protein>
<feature type="transmembrane region" description="Helical" evidence="7">
    <location>
        <begin position="120"/>
        <end position="147"/>
    </location>
</feature>
<evidence type="ECO:0000256" key="2">
    <source>
        <dbReference type="ARBA" id="ARBA00022475"/>
    </source>
</evidence>
<keyword evidence="5 7" id="KW-0472">Membrane</keyword>
<evidence type="ECO:0000313" key="10">
    <source>
        <dbReference type="Proteomes" id="UP000007966"/>
    </source>
</evidence>
<evidence type="ECO:0000256" key="4">
    <source>
        <dbReference type="ARBA" id="ARBA00022989"/>
    </source>
</evidence>
<comment type="subcellular location">
    <subcellularLocation>
        <location evidence="1">Cell membrane</location>
        <topology evidence="1">Multi-pass membrane protein</topology>
    </subcellularLocation>
    <subcellularLocation>
        <location evidence="6">Membrane</location>
        <topology evidence="6">Multi-pass membrane protein</topology>
    </subcellularLocation>
</comment>
<dbReference type="GO" id="GO:0005886">
    <property type="term" value="C:plasma membrane"/>
    <property type="evidence" value="ECO:0007669"/>
    <property type="project" value="UniProtKB-SubCell"/>
</dbReference>
<comment type="similarity">
    <text evidence="6">Belongs to the exbB/tolQ family.</text>
</comment>
<dbReference type="EMBL" id="BX950851">
    <property type="protein sequence ID" value="CAG77196.1"/>
    <property type="molecule type" value="Genomic_DNA"/>
</dbReference>
<feature type="transmembrane region" description="Helical" evidence="7">
    <location>
        <begin position="15"/>
        <end position="37"/>
    </location>
</feature>
<accession>Q6CZ54</accession>
<feature type="domain" description="MotA/TolQ/ExbB proton channel" evidence="8">
    <location>
        <begin position="96"/>
        <end position="200"/>
    </location>
</feature>
<keyword evidence="6" id="KW-0813">Transport</keyword>
<dbReference type="eggNOG" id="COG0811">
    <property type="taxonomic scope" value="Bacteria"/>
</dbReference>
<dbReference type="AlphaFoldDB" id="Q6CZ54"/>
<dbReference type="PANTHER" id="PTHR30625">
    <property type="entry name" value="PROTEIN TOLQ"/>
    <property type="match status" value="1"/>
</dbReference>
<dbReference type="STRING" id="218491.ECA4299"/>
<evidence type="ECO:0000256" key="6">
    <source>
        <dbReference type="RuleBase" id="RU004057"/>
    </source>
</evidence>
<evidence type="ECO:0000256" key="7">
    <source>
        <dbReference type="SAM" id="Phobius"/>
    </source>
</evidence>